<dbReference type="PANTHER" id="PTHR46888">
    <property type="entry name" value="ZINC KNUCKLE DOMAINCONTAINING PROTEIN-RELATED"/>
    <property type="match status" value="1"/>
</dbReference>
<reference evidence="2" key="2">
    <citation type="submission" date="2025-08" db="UniProtKB">
        <authorList>
            <consortium name="Ensembl"/>
        </authorList>
    </citation>
    <scope>IDENTIFICATION</scope>
</reference>
<dbReference type="eggNOG" id="ENOG502SCG2">
    <property type="taxonomic scope" value="Eukaryota"/>
</dbReference>
<dbReference type="InterPro" id="IPR038269">
    <property type="entry name" value="SCAN_sf"/>
</dbReference>
<dbReference type="Gene3D" id="2.40.70.10">
    <property type="entry name" value="Acid Proteases"/>
    <property type="match status" value="1"/>
</dbReference>
<dbReference type="OMA" id="GHEYTIP"/>
<name>H2ZX35_LATCH</name>
<evidence type="ECO:0000313" key="3">
    <source>
        <dbReference type="Proteomes" id="UP000008672"/>
    </source>
</evidence>
<sequence>LTKMGPMDDPEAFLLMFERVAVVNGWPKEQWALHLAPFLTGEAQAAYRVLPNDRAYAYDHVKAAIKDQLGISSETYQQKLRGERLGTGERPQVLAHRIQDLCQRWTPSSHEILDTVALEQFLWALSPNIARWVGRHRPSTLATGTQLAEEYVDEQRGVGGSPPRGYAERELLRLGRGWGRMPPSGRRMVDQGRNDEQRWEREFRQETHTETVCDACGKRGHKSDSCQFMECEIVNVWIVSEPCTPEVNPYLTTVLLEGKRVRALIDSGSRVTLVHKGLINPERWRTLEPMHLSCVHGDTHIYPIAKVVLEVHGKATRKTIGVVDSLPYPMVLGQDWDH</sequence>
<dbReference type="SUPFAM" id="SSF47353">
    <property type="entry name" value="Retrovirus capsid dimerization domain-like"/>
    <property type="match status" value="1"/>
</dbReference>
<dbReference type="Proteomes" id="UP000008672">
    <property type="component" value="Unassembled WGS sequence"/>
</dbReference>
<dbReference type="Ensembl" id="ENSLACT00000001970.1">
    <property type="protein sequence ID" value="ENSLACP00000001956.1"/>
    <property type="gene ID" value="ENSLACG00000001747.1"/>
</dbReference>
<organism evidence="2 3">
    <name type="scientific">Latimeria chalumnae</name>
    <name type="common">Coelacanth</name>
    <dbReference type="NCBI Taxonomy" id="7897"/>
    <lineage>
        <taxon>Eukaryota</taxon>
        <taxon>Metazoa</taxon>
        <taxon>Chordata</taxon>
        <taxon>Craniata</taxon>
        <taxon>Vertebrata</taxon>
        <taxon>Euteleostomi</taxon>
        <taxon>Coelacanthiformes</taxon>
        <taxon>Coelacanthidae</taxon>
        <taxon>Latimeria</taxon>
    </lineage>
</organism>
<dbReference type="AlphaFoldDB" id="H2ZX35"/>
<feature type="domain" description="SCAN box" evidence="1">
    <location>
        <begin position="77"/>
        <end position="150"/>
    </location>
</feature>
<dbReference type="Pfam" id="PF02023">
    <property type="entry name" value="SCAN"/>
    <property type="match status" value="1"/>
</dbReference>
<dbReference type="InParanoid" id="H2ZX35"/>
<evidence type="ECO:0000259" key="1">
    <source>
        <dbReference type="PROSITE" id="PS50804"/>
    </source>
</evidence>
<protein>
    <recommendedName>
        <fullName evidence="1">SCAN box domain-containing protein</fullName>
    </recommendedName>
</protein>
<dbReference type="SUPFAM" id="SSF50630">
    <property type="entry name" value="Acid proteases"/>
    <property type="match status" value="1"/>
</dbReference>
<dbReference type="GeneTree" id="ENSGT00940000159113"/>
<accession>H2ZX35</accession>
<dbReference type="InterPro" id="IPR003309">
    <property type="entry name" value="SCAN_dom"/>
</dbReference>
<proteinExistence type="predicted"/>
<dbReference type="PROSITE" id="PS50804">
    <property type="entry name" value="SCAN_BOX"/>
    <property type="match status" value="1"/>
</dbReference>
<evidence type="ECO:0000313" key="2">
    <source>
        <dbReference type="Ensembl" id="ENSLACP00000001956.1"/>
    </source>
</evidence>
<dbReference type="CDD" id="cd00303">
    <property type="entry name" value="retropepsin_like"/>
    <property type="match status" value="1"/>
</dbReference>
<dbReference type="EMBL" id="AFYH01152703">
    <property type="status" value="NOT_ANNOTATED_CDS"/>
    <property type="molecule type" value="Genomic_DNA"/>
</dbReference>
<reference evidence="3" key="1">
    <citation type="submission" date="2011-08" db="EMBL/GenBank/DDBJ databases">
        <title>The draft genome of Latimeria chalumnae.</title>
        <authorList>
            <person name="Di Palma F."/>
            <person name="Alfoldi J."/>
            <person name="Johnson J."/>
            <person name="Berlin A."/>
            <person name="Gnerre S."/>
            <person name="Jaffe D."/>
            <person name="MacCallum I."/>
            <person name="Young S."/>
            <person name="Walker B.J."/>
            <person name="Lander E."/>
            <person name="Lindblad-Toh K."/>
        </authorList>
    </citation>
    <scope>NUCLEOTIDE SEQUENCE [LARGE SCALE GENOMIC DNA]</scope>
    <source>
        <strain evidence="3">Wild caught</strain>
    </source>
</reference>
<reference evidence="2" key="3">
    <citation type="submission" date="2025-09" db="UniProtKB">
        <authorList>
            <consortium name="Ensembl"/>
        </authorList>
    </citation>
    <scope>IDENTIFICATION</scope>
</reference>
<dbReference type="InterPro" id="IPR021109">
    <property type="entry name" value="Peptidase_aspartic_dom_sf"/>
</dbReference>
<keyword evidence="3" id="KW-1185">Reference proteome</keyword>
<dbReference type="Gene3D" id="1.10.4020.10">
    <property type="entry name" value="DNA breaking-rejoining enzymes"/>
    <property type="match status" value="1"/>
</dbReference>
<dbReference type="PANTHER" id="PTHR46888:SF1">
    <property type="entry name" value="RIBONUCLEASE H"/>
    <property type="match status" value="1"/>
</dbReference>
<dbReference type="HOGENOM" id="CLU_066570_0_0_1"/>